<dbReference type="Pfam" id="PF01739">
    <property type="entry name" value="CheR"/>
    <property type="match status" value="1"/>
</dbReference>
<evidence type="ECO:0000313" key="2">
    <source>
        <dbReference type="EMBL" id="QHW31373.1"/>
    </source>
</evidence>
<dbReference type="PROSITE" id="PS50123">
    <property type="entry name" value="CHER"/>
    <property type="match status" value="1"/>
</dbReference>
<dbReference type="SMART" id="SM00138">
    <property type="entry name" value="MeTrc"/>
    <property type="match status" value="1"/>
</dbReference>
<gene>
    <name evidence="2" type="ORF">GZH47_11315</name>
</gene>
<dbReference type="Gene3D" id="3.40.50.150">
    <property type="entry name" value="Vaccinia Virus protein VP39"/>
    <property type="match status" value="1"/>
</dbReference>
<protein>
    <submittedName>
        <fullName evidence="2">Protein-glutamate O-methyltransferase CheR</fullName>
    </submittedName>
</protein>
<dbReference type="PRINTS" id="PR00996">
    <property type="entry name" value="CHERMTFRASE"/>
</dbReference>
<dbReference type="InterPro" id="IPR050903">
    <property type="entry name" value="Bact_Chemotaxis_MeTrfase"/>
</dbReference>
<dbReference type="PANTHER" id="PTHR24422">
    <property type="entry name" value="CHEMOTAXIS PROTEIN METHYLTRANSFERASE"/>
    <property type="match status" value="1"/>
</dbReference>
<proteinExistence type="predicted"/>
<evidence type="ECO:0000259" key="1">
    <source>
        <dbReference type="PROSITE" id="PS50123"/>
    </source>
</evidence>
<evidence type="ECO:0000313" key="3">
    <source>
        <dbReference type="Proteomes" id="UP000479114"/>
    </source>
</evidence>
<dbReference type="EMBL" id="CP048286">
    <property type="protein sequence ID" value="QHW31373.1"/>
    <property type="molecule type" value="Genomic_DNA"/>
</dbReference>
<dbReference type="InterPro" id="IPR000780">
    <property type="entry name" value="CheR_MeTrfase"/>
</dbReference>
<dbReference type="AlphaFoldDB" id="A0A6C0P0D9"/>
<feature type="domain" description="CheR-type methyltransferase" evidence="1">
    <location>
        <begin position="26"/>
        <end position="259"/>
    </location>
</feature>
<keyword evidence="2" id="KW-0808">Transferase</keyword>
<dbReference type="InterPro" id="IPR022642">
    <property type="entry name" value="CheR_C"/>
</dbReference>
<dbReference type="GO" id="GO:0008757">
    <property type="term" value="F:S-adenosylmethionine-dependent methyltransferase activity"/>
    <property type="evidence" value="ECO:0007669"/>
    <property type="project" value="InterPro"/>
</dbReference>
<dbReference type="Pfam" id="PF03705">
    <property type="entry name" value="CheR_N"/>
    <property type="match status" value="1"/>
</dbReference>
<dbReference type="SUPFAM" id="SSF47757">
    <property type="entry name" value="Chemotaxis receptor methyltransferase CheR, N-terminal domain"/>
    <property type="match status" value="1"/>
</dbReference>
<organism evidence="2 3">
    <name type="scientific">Paenibacillus rhizovicinus</name>
    <dbReference type="NCBI Taxonomy" id="2704463"/>
    <lineage>
        <taxon>Bacteria</taxon>
        <taxon>Bacillati</taxon>
        <taxon>Bacillota</taxon>
        <taxon>Bacilli</taxon>
        <taxon>Bacillales</taxon>
        <taxon>Paenibacillaceae</taxon>
        <taxon>Paenibacillus</taxon>
    </lineage>
</organism>
<accession>A0A6C0P0D9</accession>
<sequence length="283" mass="33355">MMEINDESSKADEREQVEAALLLEGLYQLYGYDFRNYAPSSIRRRIWHRVRAERLPTITSLTEKVLHDRAVMNRLLADLTIHVTEMFRDPEVFRVFREQVVPLLRTYPFIRIWHAGCSTGEEVYAMAILLKEEGLYDKSRIYATDMNERVLETAREGVYPLDRMQTFTRNYIEAGGRESFSDYYTAKYDSVLFHSELKSNIVFAQHNLVTDRSFNEFNIIFCRNVMIYFNKELQNHVHSLLFESLSNFGILALGTKESINFTRHADAYEELDAHSRLYRKIKS</sequence>
<dbReference type="GO" id="GO:0032259">
    <property type="term" value="P:methylation"/>
    <property type="evidence" value="ECO:0007669"/>
    <property type="project" value="UniProtKB-KW"/>
</dbReference>
<dbReference type="RefSeq" id="WP_162640181.1">
    <property type="nucleotide sequence ID" value="NZ_CP048286.1"/>
</dbReference>
<dbReference type="InterPro" id="IPR022641">
    <property type="entry name" value="CheR_N"/>
</dbReference>
<dbReference type="Proteomes" id="UP000479114">
    <property type="component" value="Chromosome"/>
</dbReference>
<dbReference type="PANTHER" id="PTHR24422:SF8">
    <property type="entry name" value="CHEMOTAXIS PROTEIN"/>
    <property type="match status" value="1"/>
</dbReference>
<dbReference type="InterPro" id="IPR029063">
    <property type="entry name" value="SAM-dependent_MTases_sf"/>
</dbReference>
<reference evidence="2 3" key="1">
    <citation type="submission" date="2020-02" db="EMBL/GenBank/DDBJ databases">
        <title>Paenibacillus sp. nov., isolated from rhizosphere soil of tomato.</title>
        <authorList>
            <person name="Weon H.-Y."/>
            <person name="Lee S.A."/>
        </authorList>
    </citation>
    <scope>NUCLEOTIDE SEQUENCE [LARGE SCALE GENOMIC DNA]</scope>
    <source>
        <strain evidence="2 3">14171R-81</strain>
    </source>
</reference>
<name>A0A6C0P0D9_9BACL</name>
<keyword evidence="3" id="KW-1185">Reference proteome</keyword>
<dbReference type="SUPFAM" id="SSF53335">
    <property type="entry name" value="S-adenosyl-L-methionine-dependent methyltransferases"/>
    <property type="match status" value="1"/>
</dbReference>
<keyword evidence="2" id="KW-0489">Methyltransferase</keyword>
<dbReference type="KEGG" id="prz:GZH47_11315"/>